<accession>A0A6J4J599</accession>
<sequence length="216" mass="22924">MSPAATPLAGKTVCLDPGHPSENGVGARGKRISEVRAAWLVALQTRDLLVADGAAVVLTKKTERELVTNRRRARIANEARADLMVRLHCDAASASGTSTYYPDRAGRSGGVRGPSRSVIERSAVLARRFHAAMMDRLQGALADRGVLPDTRTYIGGRQGALTGSIFSRVPVLLVEMAVLTDPRDDAFLASPSGRRRMALALRDGVRAALLEAGGSV</sequence>
<name>A0A6J4J599_9BACT</name>
<evidence type="ECO:0000256" key="1">
    <source>
        <dbReference type="ARBA" id="ARBA00022801"/>
    </source>
</evidence>
<proteinExistence type="predicted"/>
<dbReference type="SUPFAM" id="SSF53187">
    <property type="entry name" value="Zn-dependent exopeptidases"/>
    <property type="match status" value="1"/>
</dbReference>
<feature type="domain" description="MurNAc-LAA" evidence="3">
    <location>
        <begin position="73"/>
        <end position="206"/>
    </location>
</feature>
<dbReference type="EMBL" id="CADCTO010000370">
    <property type="protein sequence ID" value="CAA9268740.1"/>
    <property type="molecule type" value="Genomic_DNA"/>
</dbReference>
<evidence type="ECO:0000313" key="4">
    <source>
        <dbReference type="EMBL" id="CAA9268740.1"/>
    </source>
</evidence>
<dbReference type="InterPro" id="IPR050695">
    <property type="entry name" value="N-acetylmuramoyl_amidase_3"/>
</dbReference>
<gene>
    <name evidence="4" type="ORF">AVDCRST_MAG63-2827</name>
</gene>
<keyword evidence="1" id="KW-0378">Hydrolase</keyword>
<feature type="region of interest" description="Disordered" evidence="2">
    <location>
        <begin position="1"/>
        <end position="28"/>
    </location>
</feature>
<dbReference type="AlphaFoldDB" id="A0A6J4J599"/>
<dbReference type="PANTHER" id="PTHR30404">
    <property type="entry name" value="N-ACETYLMURAMOYL-L-ALANINE AMIDASE"/>
    <property type="match status" value="1"/>
</dbReference>
<dbReference type="CDD" id="cd02696">
    <property type="entry name" value="MurNAc-LAA"/>
    <property type="match status" value="1"/>
</dbReference>
<dbReference type="GO" id="GO:0008745">
    <property type="term" value="F:N-acetylmuramoyl-L-alanine amidase activity"/>
    <property type="evidence" value="ECO:0007669"/>
    <property type="project" value="InterPro"/>
</dbReference>
<dbReference type="GO" id="GO:0009253">
    <property type="term" value="P:peptidoglycan catabolic process"/>
    <property type="evidence" value="ECO:0007669"/>
    <property type="project" value="InterPro"/>
</dbReference>
<dbReference type="Pfam" id="PF01520">
    <property type="entry name" value="Amidase_3"/>
    <property type="match status" value="1"/>
</dbReference>
<reference evidence="4" key="1">
    <citation type="submission" date="2020-02" db="EMBL/GenBank/DDBJ databases">
        <authorList>
            <person name="Meier V. D."/>
        </authorList>
    </citation>
    <scope>NUCLEOTIDE SEQUENCE</scope>
    <source>
        <strain evidence="4">AVDCRST_MAG63</strain>
    </source>
</reference>
<dbReference type="Gene3D" id="3.40.630.40">
    <property type="entry name" value="Zn-dependent exopeptidases"/>
    <property type="match status" value="1"/>
</dbReference>
<dbReference type="InterPro" id="IPR002508">
    <property type="entry name" value="MurNAc-LAA_cat"/>
</dbReference>
<evidence type="ECO:0000256" key="2">
    <source>
        <dbReference type="SAM" id="MobiDB-lite"/>
    </source>
</evidence>
<evidence type="ECO:0000259" key="3">
    <source>
        <dbReference type="SMART" id="SM00646"/>
    </source>
</evidence>
<organism evidence="4">
    <name type="scientific">uncultured Armatimonadetes bacterium</name>
    <dbReference type="NCBI Taxonomy" id="157466"/>
    <lineage>
        <taxon>Bacteria</taxon>
        <taxon>Bacillati</taxon>
        <taxon>Armatimonadota</taxon>
        <taxon>environmental samples</taxon>
    </lineage>
</organism>
<dbReference type="PANTHER" id="PTHR30404:SF0">
    <property type="entry name" value="N-ACETYLMURAMOYL-L-ALANINE AMIDASE AMIC"/>
    <property type="match status" value="1"/>
</dbReference>
<dbReference type="GO" id="GO:0030288">
    <property type="term" value="C:outer membrane-bounded periplasmic space"/>
    <property type="evidence" value="ECO:0007669"/>
    <property type="project" value="TreeGrafter"/>
</dbReference>
<protein>
    <recommendedName>
        <fullName evidence="3">MurNAc-LAA domain-containing protein</fullName>
    </recommendedName>
</protein>
<dbReference type="SMART" id="SM00646">
    <property type="entry name" value="Ami_3"/>
    <property type="match status" value="1"/>
</dbReference>